<feature type="compositionally biased region" description="Basic and acidic residues" evidence="1">
    <location>
        <begin position="40"/>
        <end position="49"/>
    </location>
</feature>
<keyword evidence="3" id="KW-1185">Reference proteome</keyword>
<gene>
    <name evidence="2" type="ORF">R1flu_019271</name>
</gene>
<comment type="caution">
    <text evidence="2">The sequence shown here is derived from an EMBL/GenBank/DDBJ whole genome shotgun (WGS) entry which is preliminary data.</text>
</comment>
<dbReference type="EMBL" id="JBHFFA010000001">
    <property type="protein sequence ID" value="KAL2651143.1"/>
    <property type="molecule type" value="Genomic_DNA"/>
</dbReference>
<proteinExistence type="predicted"/>
<evidence type="ECO:0000313" key="3">
    <source>
        <dbReference type="Proteomes" id="UP001605036"/>
    </source>
</evidence>
<reference evidence="2 3" key="1">
    <citation type="submission" date="2024-09" db="EMBL/GenBank/DDBJ databases">
        <title>Chromosome-scale assembly of Riccia fluitans.</title>
        <authorList>
            <person name="Paukszto L."/>
            <person name="Sawicki J."/>
            <person name="Karawczyk K."/>
            <person name="Piernik-Szablinska J."/>
            <person name="Szczecinska M."/>
            <person name="Mazdziarz M."/>
        </authorList>
    </citation>
    <scope>NUCLEOTIDE SEQUENCE [LARGE SCALE GENOMIC DNA]</scope>
    <source>
        <strain evidence="2">Rf_01</strain>
        <tissue evidence="2">Aerial parts of the thallus</tissue>
    </source>
</reference>
<accession>A0ABD1ZI79</accession>
<feature type="compositionally biased region" description="Basic and acidic residues" evidence="1">
    <location>
        <begin position="65"/>
        <end position="77"/>
    </location>
</feature>
<evidence type="ECO:0000256" key="1">
    <source>
        <dbReference type="SAM" id="MobiDB-lite"/>
    </source>
</evidence>
<sequence length="166" mass="18916">MAKEARGSVAASEGGGRMQLPFSFFFYISQRTQQRRRRRRADDGSKWKEETEEEEPRRQAIRSDGPNKRESRRREKNNTMPLRQRTGGADKSDAQTAKAVLRLRVGSGCWGAELCRITLISLAALRSQMLTECARTSSVFEKLDMVKQESRLLSSVRFERVYAPGA</sequence>
<name>A0ABD1ZI79_9MARC</name>
<dbReference type="Proteomes" id="UP001605036">
    <property type="component" value="Unassembled WGS sequence"/>
</dbReference>
<protein>
    <submittedName>
        <fullName evidence="2">Uncharacterized protein</fullName>
    </submittedName>
</protein>
<feature type="region of interest" description="Disordered" evidence="1">
    <location>
        <begin position="31"/>
        <end position="95"/>
    </location>
</feature>
<dbReference type="AlphaFoldDB" id="A0ABD1ZI79"/>
<organism evidence="2 3">
    <name type="scientific">Riccia fluitans</name>
    <dbReference type="NCBI Taxonomy" id="41844"/>
    <lineage>
        <taxon>Eukaryota</taxon>
        <taxon>Viridiplantae</taxon>
        <taxon>Streptophyta</taxon>
        <taxon>Embryophyta</taxon>
        <taxon>Marchantiophyta</taxon>
        <taxon>Marchantiopsida</taxon>
        <taxon>Marchantiidae</taxon>
        <taxon>Marchantiales</taxon>
        <taxon>Ricciaceae</taxon>
        <taxon>Riccia</taxon>
    </lineage>
</organism>
<evidence type="ECO:0000313" key="2">
    <source>
        <dbReference type="EMBL" id="KAL2651143.1"/>
    </source>
</evidence>